<evidence type="ECO:0000259" key="7">
    <source>
        <dbReference type="Pfam" id="PF02272"/>
    </source>
</evidence>
<dbReference type="PANTHER" id="PTHR30255:SF2">
    <property type="entry name" value="SINGLE-STRANDED-DNA-SPECIFIC EXONUCLEASE RECJ"/>
    <property type="match status" value="1"/>
</dbReference>
<gene>
    <name evidence="9" type="primary">recJ</name>
    <name evidence="9" type="ORF">H9X81_06660</name>
</gene>
<dbReference type="InterPro" id="IPR003156">
    <property type="entry name" value="DHHA1_dom"/>
</dbReference>
<evidence type="ECO:0000256" key="3">
    <source>
        <dbReference type="ARBA" id="ARBA00022722"/>
    </source>
</evidence>
<dbReference type="Gene3D" id="3.10.310.30">
    <property type="match status" value="1"/>
</dbReference>
<evidence type="ECO:0000256" key="5">
    <source>
        <dbReference type="ARBA" id="ARBA00022839"/>
    </source>
</evidence>
<dbReference type="InterPro" id="IPR041122">
    <property type="entry name" value="RecJ_OB"/>
</dbReference>
<organism evidence="9 10">
    <name type="scientific">Hydrogenoanaerobacterium saccharovorans</name>
    <dbReference type="NCBI Taxonomy" id="474960"/>
    <lineage>
        <taxon>Bacteria</taxon>
        <taxon>Bacillati</taxon>
        <taxon>Bacillota</taxon>
        <taxon>Clostridia</taxon>
        <taxon>Eubacteriales</taxon>
        <taxon>Oscillospiraceae</taxon>
        <taxon>Hydrogenoanaerobacterium</taxon>
    </lineage>
</organism>
<keyword evidence="3" id="KW-0540">Nuclease</keyword>
<dbReference type="InterPro" id="IPR038763">
    <property type="entry name" value="DHH_sf"/>
</dbReference>
<keyword evidence="5 9" id="KW-0269">Exonuclease</keyword>
<dbReference type="Proteomes" id="UP000724149">
    <property type="component" value="Unassembled WGS sequence"/>
</dbReference>
<keyword evidence="4" id="KW-0378">Hydrolase</keyword>
<dbReference type="Gene3D" id="3.90.1640.30">
    <property type="match status" value="1"/>
</dbReference>
<comment type="similarity">
    <text evidence="1">Belongs to the RecJ family.</text>
</comment>
<sequence>MSIKFWNTASRTADPEALASLQAAGLSPLCARVLSARGVRSLEEIQSLYGEKDTLFDPFLLRDMDRAVERIRLAMESGELIVVYGDYDCDGVTSTALLYSYLEAVGANVIYYIPDREQEGYGLNTEAIDFLHNVRGIGLIITVDNGVSAHEEISHANSLGIDVVVTDHHQPRETLPDAVAVVDPHRPDCPSPFKGLSGVGVAFKLVCALEGDDGYEMIEHYGDLAALGTIADVMPLTHDNRTLVRHGLELLADSARPGIRALVELAGLSGRPMTAVSAAFGLAPRINAAGRMGDVYDALELLLCEDEGTAREKAEILCGYNDQRKKIEAEILAEVAAKITADPSLVQERVIVMDGAGWHHGVVGILCSRLVEKYGRPAFLISTDDTEGRSSGRGIDGVSVIEAVSACGDLLTRYGGHAQAAGFTLLKENLPAFRERFLGYFREHYPIMPYYKLTADCVVEPSELTVPMVQSLSRLEPFGEGNPSPVFELDAVRLERIQSLSGGKHLKLACSKNGTAFQVLLFGTGPDQFGYQPGDLLDLLVSAEISVFRGEVSVSLRAADLRLTGVDQNAVCYQQRIYENVRRGEHSPAEDQLICPTREDAAIVYRFLSSQGGFPHGPELLYQRLMASGIGYGKMLVALDALMELGLIAREKNGFRLLPVHGKVDLMSAPAIRRLSESE</sequence>
<evidence type="ECO:0000256" key="1">
    <source>
        <dbReference type="ARBA" id="ARBA00005915"/>
    </source>
</evidence>
<feature type="domain" description="RecJ OB" evidence="8">
    <location>
        <begin position="456"/>
        <end position="560"/>
    </location>
</feature>
<evidence type="ECO:0000259" key="6">
    <source>
        <dbReference type="Pfam" id="PF01368"/>
    </source>
</evidence>
<reference evidence="9 10" key="1">
    <citation type="journal article" date="2021" name="Sci. Rep.">
        <title>The distribution of antibiotic resistance genes in chicken gut microbiota commensals.</title>
        <authorList>
            <person name="Juricova H."/>
            <person name="Matiasovicova J."/>
            <person name="Kubasova T."/>
            <person name="Cejkova D."/>
            <person name="Rychlik I."/>
        </authorList>
    </citation>
    <scope>NUCLEOTIDE SEQUENCE [LARGE SCALE GENOMIC DNA]</scope>
    <source>
        <strain evidence="9 10">An564</strain>
    </source>
</reference>
<dbReference type="GO" id="GO:0004527">
    <property type="term" value="F:exonuclease activity"/>
    <property type="evidence" value="ECO:0007669"/>
    <property type="project" value="UniProtKB-KW"/>
</dbReference>
<name>A0ABS2GP90_9FIRM</name>
<evidence type="ECO:0000313" key="9">
    <source>
        <dbReference type="EMBL" id="MBM6923369.1"/>
    </source>
</evidence>
<feature type="domain" description="DDH" evidence="6">
    <location>
        <begin position="81"/>
        <end position="229"/>
    </location>
</feature>
<dbReference type="EMBL" id="JACSNR010000005">
    <property type="protein sequence ID" value="MBM6923369.1"/>
    <property type="molecule type" value="Genomic_DNA"/>
</dbReference>
<dbReference type="Pfam" id="PF17768">
    <property type="entry name" value="RecJ_OB"/>
    <property type="match status" value="1"/>
</dbReference>
<dbReference type="InterPro" id="IPR001667">
    <property type="entry name" value="DDH_dom"/>
</dbReference>
<feature type="domain" description="DHHA1" evidence="7">
    <location>
        <begin position="349"/>
        <end position="441"/>
    </location>
</feature>
<dbReference type="Pfam" id="PF01368">
    <property type="entry name" value="DHH"/>
    <property type="match status" value="1"/>
</dbReference>
<evidence type="ECO:0000256" key="2">
    <source>
        <dbReference type="ARBA" id="ARBA00019841"/>
    </source>
</evidence>
<dbReference type="InterPro" id="IPR004610">
    <property type="entry name" value="RecJ"/>
</dbReference>
<accession>A0ABS2GP90</accession>
<proteinExistence type="inferred from homology"/>
<dbReference type="PANTHER" id="PTHR30255">
    <property type="entry name" value="SINGLE-STRANDED-DNA-SPECIFIC EXONUCLEASE RECJ"/>
    <property type="match status" value="1"/>
</dbReference>
<comment type="caution">
    <text evidence="9">The sequence shown here is derived from an EMBL/GenBank/DDBJ whole genome shotgun (WGS) entry which is preliminary data.</text>
</comment>
<evidence type="ECO:0000256" key="4">
    <source>
        <dbReference type="ARBA" id="ARBA00022801"/>
    </source>
</evidence>
<evidence type="ECO:0000313" key="10">
    <source>
        <dbReference type="Proteomes" id="UP000724149"/>
    </source>
</evidence>
<dbReference type="SUPFAM" id="SSF64182">
    <property type="entry name" value="DHH phosphoesterases"/>
    <property type="match status" value="1"/>
</dbReference>
<dbReference type="RefSeq" id="WP_204720739.1">
    <property type="nucleotide sequence ID" value="NZ_JACSNR010000005.1"/>
</dbReference>
<evidence type="ECO:0000259" key="8">
    <source>
        <dbReference type="Pfam" id="PF17768"/>
    </source>
</evidence>
<dbReference type="Pfam" id="PF02272">
    <property type="entry name" value="DHHA1"/>
    <property type="match status" value="1"/>
</dbReference>
<protein>
    <recommendedName>
        <fullName evidence="2">Single-stranded-DNA-specific exonuclease RecJ</fullName>
    </recommendedName>
</protein>
<dbReference type="InterPro" id="IPR051673">
    <property type="entry name" value="SSDNA_exonuclease_RecJ"/>
</dbReference>
<dbReference type="NCBIfam" id="TIGR00644">
    <property type="entry name" value="recJ"/>
    <property type="match status" value="1"/>
</dbReference>
<keyword evidence="10" id="KW-1185">Reference proteome</keyword>